<dbReference type="PANTHER" id="PTHR42869">
    <property type="entry name" value="SLL0572 PROTEIN"/>
    <property type="match status" value="1"/>
</dbReference>
<gene>
    <name evidence="1" type="ORF">ENN51_07570</name>
</gene>
<dbReference type="PANTHER" id="PTHR42869:SF1">
    <property type="entry name" value="SLL0572 PROTEIN"/>
    <property type="match status" value="1"/>
</dbReference>
<proteinExistence type="predicted"/>
<sequence length="435" mass="47362">MPKRKRVIIVGAVGMDYHVFNTCFRDREEYEVVAFTMAAEQNLGTTGGLRPYPAGLAGRLYPQGIPTVFEHELADKVRELAADEVVFAYSDIGYGHLMKLASTALAAGADWRLVSPRFTQLRSKKPVIAVCAVRTGCGKSQTSRRAYEIIRALGLSVVAVREPMPYGDLEQMVWQRFESYEDLDAAGATIEEREEYEPYIENGMIIYAGVDYAEILKRAEAEADVVIFDGGNNEVSFFRPDLLIVVTDPLRPGHGVQYHPGEVNLRMADVIVINKEDSATPEGIAKVEETAAGVNTGAVIVHADSPLAVADPSAIKGKRVLVVEDGPTVTHGGMAFGAGRIAAERFGAAQIVDPRPYAVGTLKKELEKSAHLKDVLPAMGYSRQQLTELEQTINDADCDVVVSGTPIDLGRIVKVNKSVVRVNYSLKEKSRPGLA</sequence>
<dbReference type="EMBL" id="DSBX01000285">
    <property type="protein sequence ID" value="HDR00123.1"/>
    <property type="molecule type" value="Genomic_DNA"/>
</dbReference>
<dbReference type="Proteomes" id="UP000885672">
    <property type="component" value="Unassembled WGS sequence"/>
</dbReference>
<protein>
    <submittedName>
        <fullName evidence="1">GTPase</fullName>
    </submittedName>
</protein>
<evidence type="ECO:0000313" key="1">
    <source>
        <dbReference type="EMBL" id="HDR00123.1"/>
    </source>
</evidence>
<name>A0A7V0T6L6_UNCW3</name>
<dbReference type="InterPro" id="IPR053199">
    <property type="entry name" value="cDPG_synthetase-like"/>
</dbReference>
<accession>A0A7V0T6L6</accession>
<organism evidence="1">
    <name type="scientific">candidate division WOR-3 bacterium</name>
    <dbReference type="NCBI Taxonomy" id="2052148"/>
    <lineage>
        <taxon>Bacteria</taxon>
        <taxon>Bacteria division WOR-3</taxon>
    </lineage>
</organism>
<dbReference type="Gene3D" id="3.40.50.720">
    <property type="entry name" value="NAD(P)-binding Rossmann-like Domain"/>
    <property type="match status" value="1"/>
</dbReference>
<reference evidence="1" key="1">
    <citation type="journal article" date="2020" name="mSystems">
        <title>Genome- and Community-Level Interaction Insights into Carbon Utilization and Element Cycling Functions of Hydrothermarchaeota in Hydrothermal Sediment.</title>
        <authorList>
            <person name="Zhou Z."/>
            <person name="Liu Y."/>
            <person name="Xu W."/>
            <person name="Pan J."/>
            <person name="Luo Z.H."/>
            <person name="Li M."/>
        </authorList>
    </citation>
    <scope>NUCLEOTIDE SEQUENCE [LARGE SCALE GENOMIC DNA]</scope>
    <source>
        <strain evidence="1">SpSt-1182</strain>
    </source>
</reference>
<dbReference type="AlphaFoldDB" id="A0A7V0T6L6"/>
<comment type="caution">
    <text evidence="1">The sequence shown here is derived from an EMBL/GenBank/DDBJ whole genome shotgun (WGS) entry which is preliminary data.</text>
</comment>
<feature type="non-terminal residue" evidence="1">
    <location>
        <position position="435"/>
    </location>
</feature>
<dbReference type="SUPFAM" id="SSF52540">
    <property type="entry name" value="P-loop containing nucleoside triphosphate hydrolases"/>
    <property type="match status" value="1"/>
</dbReference>
<dbReference type="InterPro" id="IPR027417">
    <property type="entry name" value="P-loop_NTPase"/>
</dbReference>